<dbReference type="InterPro" id="IPR046341">
    <property type="entry name" value="SET_dom_sf"/>
</dbReference>
<evidence type="ECO:0000313" key="10">
    <source>
        <dbReference type="Proteomes" id="UP000053927"/>
    </source>
</evidence>
<proteinExistence type="predicted"/>
<evidence type="ECO:0000256" key="5">
    <source>
        <dbReference type="ARBA" id="ARBA00044528"/>
    </source>
</evidence>
<evidence type="ECO:0000256" key="7">
    <source>
        <dbReference type="SAM" id="MobiDB-lite"/>
    </source>
</evidence>
<dbReference type="Gene3D" id="2.170.270.10">
    <property type="entry name" value="SET domain"/>
    <property type="match status" value="1"/>
</dbReference>
<evidence type="ECO:0000256" key="1">
    <source>
        <dbReference type="ARBA" id="ARBA00022603"/>
    </source>
</evidence>
<protein>
    <recommendedName>
        <fullName evidence="5">Histone-lysine N-methyltransferase SET5</fullName>
    </recommendedName>
    <alternativeName>
        <fullName evidence="4">SET domain-containing protein 5</fullName>
    </alternativeName>
</protein>
<dbReference type="GO" id="GO:0045814">
    <property type="term" value="P:negative regulation of gene expression, epigenetic"/>
    <property type="evidence" value="ECO:0007669"/>
    <property type="project" value="TreeGrafter"/>
</dbReference>
<sequence>MSSSTTPTDDELKSSLTSLRTSNPSLGIPKLHALLLSSNPSWTVSEKRTRKILQSAGLVNAPPLSKKVSSNGEVGVKYPVSKLVKGLDVSKWTTKVEVKEFGAKKGKGLVAKEAIKEGDVLWKEDPFVLAPEWDIYDLQQKSAACAFCSTPLTATPLSVSCPSSTSSIHCPARFCSRLCLSRGTKHTHPLLCPAQNPASVPLLAFVKKNRWMGLHALVQVIARLLIAAQSGEEGQMEKDWDVVSALAELSLEDRAKSVWYKGAEPDRPTWTKAHQLCVQAFQTPSSPQDQKKLAKILRKPLPEHIAKELFEYGGFLRGLGKMNLNLEAHGGLYTLHSHLNHSCDPNLSIRHLDPRTSLSRITVIAKRDIDAGEELTVTYVDPGLRLKRRREELGGWGFGVCKCARCEEEEREIKEGRGEEEGEGEGGEGVPDDLEKELKAGLGVM</sequence>
<dbReference type="GO" id="GO:0042799">
    <property type="term" value="F:histone H4K20 methyltransferase activity"/>
    <property type="evidence" value="ECO:0007669"/>
    <property type="project" value="TreeGrafter"/>
</dbReference>
<dbReference type="Pfam" id="PF00856">
    <property type="entry name" value="SET"/>
    <property type="match status" value="1"/>
</dbReference>
<evidence type="ECO:0000313" key="9">
    <source>
        <dbReference type="EMBL" id="EIM80231.1"/>
    </source>
</evidence>
<reference evidence="10" key="1">
    <citation type="journal article" date="2012" name="Science">
        <title>The Paleozoic origin of enzymatic lignin decomposition reconstructed from 31 fungal genomes.</title>
        <authorList>
            <person name="Floudas D."/>
            <person name="Binder M."/>
            <person name="Riley R."/>
            <person name="Barry K."/>
            <person name="Blanchette R.A."/>
            <person name="Henrissat B."/>
            <person name="Martinez A.T."/>
            <person name="Otillar R."/>
            <person name="Spatafora J.W."/>
            <person name="Yadav J.S."/>
            <person name="Aerts A."/>
            <person name="Benoit I."/>
            <person name="Boyd A."/>
            <person name="Carlson A."/>
            <person name="Copeland A."/>
            <person name="Coutinho P.M."/>
            <person name="de Vries R.P."/>
            <person name="Ferreira P."/>
            <person name="Findley K."/>
            <person name="Foster B."/>
            <person name="Gaskell J."/>
            <person name="Glotzer D."/>
            <person name="Gorecki P."/>
            <person name="Heitman J."/>
            <person name="Hesse C."/>
            <person name="Hori C."/>
            <person name="Igarashi K."/>
            <person name="Jurgens J.A."/>
            <person name="Kallen N."/>
            <person name="Kersten P."/>
            <person name="Kohler A."/>
            <person name="Kuees U."/>
            <person name="Kumar T.K.A."/>
            <person name="Kuo A."/>
            <person name="LaButti K."/>
            <person name="Larrondo L.F."/>
            <person name="Lindquist E."/>
            <person name="Ling A."/>
            <person name="Lombard V."/>
            <person name="Lucas S."/>
            <person name="Lundell T."/>
            <person name="Martin R."/>
            <person name="McLaughlin D.J."/>
            <person name="Morgenstern I."/>
            <person name="Morin E."/>
            <person name="Murat C."/>
            <person name="Nagy L.G."/>
            <person name="Nolan M."/>
            <person name="Ohm R.A."/>
            <person name="Patyshakuliyeva A."/>
            <person name="Rokas A."/>
            <person name="Ruiz-Duenas F.J."/>
            <person name="Sabat G."/>
            <person name="Salamov A."/>
            <person name="Samejima M."/>
            <person name="Schmutz J."/>
            <person name="Slot J.C."/>
            <person name="St John F."/>
            <person name="Stenlid J."/>
            <person name="Sun H."/>
            <person name="Sun S."/>
            <person name="Syed K."/>
            <person name="Tsang A."/>
            <person name="Wiebenga A."/>
            <person name="Young D."/>
            <person name="Pisabarro A."/>
            <person name="Eastwood D.C."/>
            <person name="Martin F."/>
            <person name="Cullen D."/>
            <person name="Grigoriev I.V."/>
            <person name="Hibbett D.S."/>
        </authorList>
    </citation>
    <scope>NUCLEOTIDE SEQUENCE [LARGE SCALE GENOMIC DNA]</scope>
    <source>
        <strain evidence="10">FP-91666</strain>
    </source>
</reference>
<dbReference type="SUPFAM" id="SSF82199">
    <property type="entry name" value="SET domain"/>
    <property type="match status" value="1"/>
</dbReference>
<evidence type="ECO:0000259" key="8">
    <source>
        <dbReference type="PROSITE" id="PS50280"/>
    </source>
</evidence>
<dbReference type="PROSITE" id="PS50280">
    <property type="entry name" value="SET"/>
    <property type="match status" value="1"/>
</dbReference>
<dbReference type="OrthoDB" id="438641at2759"/>
<evidence type="ECO:0000256" key="3">
    <source>
        <dbReference type="ARBA" id="ARBA00022691"/>
    </source>
</evidence>
<dbReference type="Gene3D" id="1.10.220.160">
    <property type="match status" value="1"/>
</dbReference>
<dbReference type="InterPro" id="IPR001214">
    <property type="entry name" value="SET_dom"/>
</dbReference>
<dbReference type="eggNOG" id="KOG2084">
    <property type="taxonomic scope" value="Eukaryota"/>
</dbReference>
<dbReference type="AlphaFoldDB" id="R7RXU6"/>
<dbReference type="GO" id="GO:0032259">
    <property type="term" value="P:methylation"/>
    <property type="evidence" value="ECO:0007669"/>
    <property type="project" value="UniProtKB-KW"/>
</dbReference>
<feature type="compositionally biased region" description="Acidic residues" evidence="7">
    <location>
        <begin position="420"/>
        <end position="435"/>
    </location>
</feature>
<dbReference type="Proteomes" id="UP000053927">
    <property type="component" value="Unassembled WGS sequence"/>
</dbReference>
<dbReference type="CDD" id="cd20071">
    <property type="entry name" value="SET_SMYD"/>
    <property type="match status" value="1"/>
</dbReference>
<keyword evidence="10" id="KW-1185">Reference proteome</keyword>
<name>R7RXU6_STEHR</name>
<dbReference type="KEGG" id="shs:STEHIDRAFT_87820"/>
<evidence type="ECO:0000256" key="6">
    <source>
        <dbReference type="ARBA" id="ARBA00048619"/>
    </source>
</evidence>
<dbReference type="PANTHER" id="PTHR46402">
    <property type="entry name" value="SET AND MYND DOMAIN-CONTAINING PROTEIN 5"/>
    <property type="match status" value="1"/>
</dbReference>
<dbReference type="OMA" id="LMAMYQQ"/>
<dbReference type="PANTHER" id="PTHR46402:SF2">
    <property type="entry name" value="HISTONE-LYSINE N-TRIMETHYLTRANSFERASE SMYD5"/>
    <property type="match status" value="1"/>
</dbReference>
<dbReference type="EMBL" id="JH687399">
    <property type="protein sequence ID" value="EIM80231.1"/>
    <property type="molecule type" value="Genomic_DNA"/>
</dbReference>
<evidence type="ECO:0000256" key="2">
    <source>
        <dbReference type="ARBA" id="ARBA00022679"/>
    </source>
</evidence>
<dbReference type="Gene3D" id="6.10.140.2220">
    <property type="match status" value="1"/>
</dbReference>
<accession>R7RXU6</accession>
<dbReference type="GeneID" id="18807528"/>
<organism evidence="9 10">
    <name type="scientific">Stereum hirsutum (strain FP-91666)</name>
    <name type="common">White-rot fungus</name>
    <dbReference type="NCBI Taxonomy" id="721885"/>
    <lineage>
        <taxon>Eukaryota</taxon>
        <taxon>Fungi</taxon>
        <taxon>Dikarya</taxon>
        <taxon>Basidiomycota</taxon>
        <taxon>Agaricomycotina</taxon>
        <taxon>Agaricomycetes</taxon>
        <taxon>Russulales</taxon>
        <taxon>Stereaceae</taxon>
        <taxon>Stereum</taxon>
    </lineage>
</organism>
<keyword evidence="1" id="KW-0489">Methyltransferase</keyword>
<gene>
    <name evidence="9" type="ORF">STEHIDRAFT_87820</name>
</gene>
<comment type="catalytic activity">
    <reaction evidence="6">
        <text>L-lysyl-[histone] + S-adenosyl-L-methionine = N(6)-methyl-L-lysyl-[histone] + S-adenosyl-L-homocysteine + H(+)</text>
        <dbReference type="Rhea" id="RHEA:10024"/>
        <dbReference type="Rhea" id="RHEA-COMP:9845"/>
        <dbReference type="Rhea" id="RHEA-COMP:9846"/>
        <dbReference type="ChEBI" id="CHEBI:15378"/>
        <dbReference type="ChEBI" id="CHEBI:29969"/>
        <dbReference type="ChEBI" id="CHEBI:57856"/>
        <dbReference type="ChEBI" id="CHEBI:59789"/>
        <dbReference type="ChEBI" id="CHEBI:61929"/>
    </reaction>
    <physiologicalReaction direction="left-to-right" evidence="6">
        <dbReference type="Rhea" id="RHEA:10025"/>
    </physiologicalReaction>
</comment>
<keyword evidence="3" id="KW-0949">S-adenosyl-L-methionine</keyword>
<feature type="domain" description="SET" evidence="8">
    <location>
        <begin position="94"/>
        <end position="380"/>
    </location>
</feature>
<keyword evidence="2" id="KW-0808">Transferase</keyword>
<feature type="region of interest" description="Disordered" evidence="7">
    <location>
        <begin position="412"/>
        <end position="445"/>
    </location>
</feature>
<dbReference type="RefSeq" id="XP_007310830.1">
    <property type="nucleotide sequence ID" value="XM_007310768.1"/>
</dbReference>
<dbReference type="SMART" id="SM00317">
    <property type="entry name" value="SET"/>
    <property type="match status" value="1"/>
</dbReference>
<evidence type="ECO:0000256" key="4">
    <source>
        <dbReference type="ARBA" id="ARBA00042380"/>
    </source>
</evidence>